<name>W9V9H2_9GAMM</name>
<dbReference type="InterPro" id="IPR029787">
    <property type="entry name" value="Nucleotide_cyclase"/>
</dbReference>
<dbReference type="AlphaFoldDB" id="W9V9H2"/>
<dbReference type="SMART" id="SM00267">
    <property type="entry name" value="GGDEF"/>
    <property type="match status" value="1"/>
</dbReference>
<dbReference type="STRING" id="1249627.D779_0390"/>
<dbReference type="SUPFAM" id="SSF55073">
    <property type="entry name" value="Nucleotide cyclase"/>
    <property type="match status" value="1"/>
</dbReference>
<accession>W9V9H2</accession>
<dbReference type="PROSITE" id="PS50887">
    <property type="entry name" value="GGDEF"/>
    <property type="match status" value="1"/>
</dbReference>
<organism evidence="3 4">
    <name type="scientific">Imhoffiella purpurea</name>
    <dbReference type="NCBI Taxonomy" id="1249627"/>
    <lineage>
        <taxon>Bacteria</taxon>
        <taxon>Pseudomonadati</taxon>
        <taxon>Pseudomonadota</taxon>
        <taxon>Gammaproteobacteria</taxon>
        <taxon>Chromatiales</taxon>
        <taxon>Chromatiaceae</taxon>
        <taxon>Imhoffiella</taxon>
    </lineage>
</organism>
<dbReference type="GO" id="GO:0071111">
    <property type="term" value="F:cyclic-guanylate-specific phosphodiesterase activity"/>
    <property type="evidence" value="ECO:0007669"/>
    <property type="project" value="InterPro"/>
</dbReference>
<reference evidence="3 4" key="1">
    <citation type="submission" date="2012-11" db="EMBL/GenBank/DDBJ databases">
        <title>Genome assembly of Thiorhodococcus sp. AK35.</title>
        <authorList>
            <person name="Nupur N."/>
            <person name="Khatri I."/>
            <person name="Subramanian S."/>
            <person name="Pinnaka A."/>
        </authorList>
    </citation>
    <scope>NUCLEOTIDE SEQUENCE [LARGE SCALE GENOMIC DNA]</scope>
    <source>
        <strain evidence="3 4">AK35</strain>
    </source>
</reference>
<dbReference type="Pfam" id="PF00990">
    <property type="entry name" value="GGDEF"/>
    <property type="match status" value="1"/>
</dbReference>
<protein>
    <recommendedName>
        <fullName evidence="2">GGDEF domain-containing protein</fullName>
    </recommendedName>
</protein>
<dbReference type="InterPro" id="IPR050706">
    <property type="entry name" value="Cyclic-di-GMP_PDE-like"/>
</dbReference>
<feature type="region of interest" description="Disordered" evidence="1">
    <location>
        <begin position="1"/>
        <end position="59"/>
    </location>
</feature>
<sequence>MNHGWQRTDDKKPSYDNEAKMVARDSFDLDGTPSKRAGMAARERRAGGGGSRRPLTPADYDLPTGLINRRAFLDRLDETVKYHRSHRESFALLMLRLDDLDGTLALYGKAAAEHLVAKYAELLHTGVRSTDTVARIGDDRFAVILDGILDESNVVRVAQRIRQRLSKPIMTKGALIQASSDIGFALYPEDGIESSEILDRAEHSLDTAMEARIRKTPAAPGRGRLSSVG</sequence>
<evidence type="ECO:0000313" key="3">
    <source>
        <dbReference type="EMBL" id="EXJ16248.1"/>
    </source>
</evidence>
<feature type="domain" description="GGDEF" evidence="2">
    <location>
        <begin position="88"/>
        <end position="229"/>
    </location>
</feature>
<dbReference type="PANTHER" id="PTHR33121">
    <property type="entry name" value="CYCLIC DI-GMP PHOSPHODIESTERASE PDEF"/>
    <property type="match status" value="1"/>
</dbReference>
<proteinExistence type="predicted"/>
<dbReference type="Proteomes" id="UP000019460">
    <property type="component" value="Unassembled WGS sequence"/>
</dbReference>
<dbReference type="InterPro" id="IPR043128">
    <property type="entry name" value="Rev_trsase/Diguanyl_cyclase"/>
</dbReference>
<feature type="compositionally biased region" description="Basic and acidic residues" evidence="1">
    <location>
        <begin position="1"/>
        <end position="27"/>
    </location>
</feature>
<dbReference type="CDD" id="cd01949">
    <property type="entry name" value="GGDEF"/>
    <property type="match status" value="1"/>
</dbReference>
<dbReference type="PANTHER" id="PTHR33121:SF71">
    <property type="entry name" value="OXYGEN SENSOR PROTEIN DOSP"/>
    <property type="match status" value="1"/>
</dbReference>
<keyword evidence="4" id="KW-1185">Reference proteome</keyword>
<evidence type="ECO:0000256" key="1">
    <source>
        <dbReference type="SAM" id="MobiDB-lite"/>
    </source>
</evidence>
<dbReference type="InterPro" id="IPR000160">
    <property type="entry name" value="GGDEF_dom"/>
</dbReference>
<gene>
    <name evidence="3" type="ORF">D779_0390</name>
</gene>
<comment type="caution">
    <text evidence="3">The sequence shown here is derived from an EMBL/GenBank/DDBJ whole genome shotgun (WGS) entry which is preliminary data.</text>
</comment>
<dbReference type="eggNOG" id="COG2199">
    <property type="taxonomic scope" value="Bacteria"/>
</dbReference>
<evidence type="ECO:0000259" key="2">
    <source>
        <dbReference type="PROSITE" id="PS50887"/>
    </source>
</evidence>
<dbReference type="Gene3D" id="3.30.70.270">
    <property type="match status" value="1"/>
</dbReference>
<dbReference type="NCBIfam" id="TIGR00254">
    <property type="entry name" value="GGDEF"/>
    <property type="match status" value="1"/>
</dbReference>
<dbReference type="EMBL" id="AONC01000013">
    <property type="protein sequence ID" value="EXJ16248.1"/>
    <property type="molecule type" value="Genomic_DNA"/>
</dbReference>
<evidence type="ECO:0000313" key="4">
    <source>
        <dbReference type="Proteomes" id="UP000019460"/>
    </source>
</evidence>